<dbReference type="GeneID" id="37031078"/>
<dbReference type="Gene3D" id="3.40.50.1820">
    <property type="entry name" value="alpha/beta hydrolase"/>
    <property type="match status" value="2"/>
</dbReference>
<dbReference type="GO" id="GO:0006508">
    <property type="term" value="P:proteolysis"/>
    <property type="evidence" value="ECO:0007669"/>
    <property type="project" value="UniProtKB-KW"/>
</dbReference>
<dbReference type="PANTHER" id="PTHR11010:SF117">
    <property type="entry name" value="SERINE PROTEASE 16"/>
    <property type="match status" value="1"/>
</dbReference>
<sequence length="593" mass="65336">MRTLSSLSLLWGIVAPSALAFDAFRLPNPVADGWLRIREEPTVLQHGEYVSMDFDLSQGDASFNSTASHPYPDIVAGTFTQPLDHFDGSTNLTFEQRYWYSLRHYNASRAPGTPSPVYVLDSGETNAEGRLPYLDHGIVDLLASKTGGIGVVLEHRYYGKSYPPREAFGPGEGWGVDELRWLNNRQALEDSNNFARHVKLQGVSEPMNSNDQPYIAYGGSYPGARAAHLRVLFPEVWYGAFASSAVIAAVESFPEYFYPLARGINTTASQALQAAVAAMDTILAPEPWKGSKQPNRDEGKTKALLELAGLKGLTEPADFAQLVTLPLGEYQSVNWDDKISPPDFATFIQRMVHTDEKALAPLRSKAKELGLTEEALPDEALRLISYLRRTVIDPCISKNHTADECFGSADYTSFIENKKLTSSKAWMFQVCTQWGYHQVAPPSYPPSDPPVFHSGGPKMLSSLVDLSYSSAFCRRGFPPGKHFTIPARPDIDAVNSLGNFSLGAHTDRLGFIDGEFDPWRPATAHSVDFAGVKQRAHTLERPFLLVANGTHHWDENGPTKGGSKPPGQVEAVHAEMIKAVQLWVRGWKGRKSA</sequence>
<dbReference type="Proteomes" id="UP000245884">
    <property type="component" value="Unassembled WGS sequence"/>
</dbReference>
<keyword evidence="2" id="KW-0645">Protease</keyword>
<keyword evidence="8" id="KW-1185">Reference proteome</keyword>
<name>A0A316UN72_9BASI</name>
<evidence type="ECO:0008006" key="9">
    <source>
        <dbReference type="Google" id="ProtNLM"/>
    </source>
</evidence>
<dbReference type="GO" id="GO:0008239">
    <property type="term" value="F:dipeptidyl-peptidase activity"/>
    <property type="evidence" value="ECO:0007669"/>
    <property type="project" value="TreeGrafter"/>
</dbReference>
<evidence type="ECO:0000313" key="7">
    <source>
        <dbReference type="EMBL" id="PWN26716.1"/>
    </source>
</evidence>
<evidence type="ECO:0000256" key="3">
    <source>
        <dbReference type="ARBA" id="ARBA00022729"/>
    </source>
</evidence>
<gene>
    <name evidence="7" type="ORF">BDZ90DRAFT_280210</name>
</gene>
<dbReference type="Pfam" id="PF05577">
    <property type="entry name" value="Peptidase_S28"/>
    <property type="match status" value="1"/>
</dbReference>
<dbReference type="SUPFAM" id="SSF53474">
    <property type="entry name" value="alpha/beta-Hydrolases"/>
    <property type="match status" value="1"/>
</dbReference>
<dbReference type="PANTHER" id="PTHR11010">
    <property type="entry name" value="PROTEASE S28 PRO-X CARBOXYPEPTIDASE-RELATED"/>
    <property type="match status" value="1"/>
</dbReference>
<feature type="chain" id="PRO_5016352516" description="Peptidase S28" evidence="6">
    <location>
        <begin position="21"/>
        <end position="593"/>
    </location>
</feature>
<accession>A0A316UN72</accession>
<comment type="similarity">
    <text evidence="1">Belongs to the peptidase S28 family.</text>
</comment>
<dbReference type="GO" id="GO:0070008">
    <property type="term" value="F:serine-type exopeptidase activity"/>
    <property type="evidence" value="ECO:0007669"/>
    <property type="project" value="InterPro"/>
</dbReference>
<proteinExistence type="inferred from homology"/>
<evidence type="ECO:0000313" key="8">
    <source>
        <dbReference type="Proteomes" id="UP000245884"/>
    </source>
</evidence>
<organism evidence="7 8">
    <name type="scientific">Jaminaea rosea</name>
    <dbReference type="NCBI Taxonomy" id="1569628"/>
    <lineage>
        <taxon>Eukaryota</taxon>
        <taxon>Fungi</taxon>
        <taxon>Dikarya</taxon>
        <taxon>Basidiomycota</taxon>
        <taxon>Ustilaginomycotina</taxon>
        <taxon>Exobasidiomycetes</taxon>
        <taxon>Microstromatales</taxon>
        <taxon>Microstromatales incertae sedis</taxon>
        <taxon>Jaminaea</taxon>
    </lineage>
</organism>
<feature type="signal peptide" evidence="6">
    <location>
        <begin position="1"/>
        <end position="20"/>
    </location>
</feature>
<keyword evidence="4" id="KW-0378">Hydrolase</keyword>
<evidence type="ECO:0000256" key="4">
    <source>
        <dbReference type="ARBA" id="ARBA00022801"/>
    </source>
</evidence>
<reference evidence="7 8" key="1">
    <citation type="journal article" date="2018" name="Mol. Biol. Evol.">
        <title>Broad Genomic Sampling Reveals a Smut Pathogenic Ancestry of the Fungal Clade Ustilaginomycotina.</title>
        <authorList>
            <person name="Kijpornyongpan T."/>
            <person name="Mondo S.J."/>
            <person name="Barry K."/>
            <person name="Sandor L."/>
            <person name="Lee J."/>
            <person name="Lipzen A."/>
            <person name="Pangilinan J."/>
            <person name="LaButti K."/>
            <person name="Hainaut M."/>
            <person name="Henrissat B."/>
            <person name="Grigoriev I.V."/>
            <person name="Spatafora J.W."/>
            <person name="Aime M.C."/>
        </authorList>
    </citation>
    <scope>NUCLEOTIDE SEQUENCE [LARGE SCALE GENOMIC DNA]</scope>
    <source>
        <strain evidence="7 8">MCA 5214</strain>
    </source>
</reference>
<protein>
    <recommendedName>
        <fullName evidence="9">Peptidase S28</fullName>
    </recommendedName>
</protein>
<evidence type="ECO:0000256" key="6">
    <source>
        <dbReference type="SAM" id="SignalP"/>
    </source>
</evidence>
<dbReference type="InterPro" id="IPR008758">
    <property type="entry name" value="Peptidase_S28"/>
</dbReference>
<dbReference type="RefSeq" id="XP_025361328.1">
    <property type="nucleotide sequence ID" value="XM_025509255.1"/>
</dbReference>
<evidence type="ECO:0000256" key="2">
    <source>
        <dbReference type="ARBA" id="ARBA00022670"/>
    </source>
</evidence>
<keyword evidence="5" id="KW-0325">Glycoprotein</keyword>
<evidence type="ECO:0000256" key="5">
    <source>
        <dbReference type="ARBA" id="ARBA00023180"/>
    </source>
</evidence>
<dbReference type="InterPro" id="IPR029058">
    <property type="entry name" value="AB_hydrolase_fold"/>
</dbReference>
<dbReference type="EMBL" id="KZ819670">
    <property type="protein sequence ID" value="PWN26716.1"/>
    <property type="molecule type" value="Genomic_DNA"/>
</dbReference>
<evidence type="ECO:0000256" key="1">
    <source>
        <dbReference type="ARBA" id="ARBA00011079"/>
    </source>
</evidence>
<dbReference type="AlphaFoldDB" id="A0A316UN72"/>
<dbReference type="OrthoDB" id="2130629at2759"/>
<keyword evidence="3 6" id="KW-0732">Signal</keyword>